<feature type="region of interest" description="Disordered" evidence="1">
    <location>
        <begin position="437"/>
        <end position="484"/>
    </location>
</feature>
<feature type="region of interest" description="Disordered" evidence="1">
    <location>
        <begin position="382"/>
        <end position="418"/>
    </location>
</feature>
<evidence type="ECO:0000313" key="2">
    <source>
        <dbReference type="EMBL" id="TFY54338.1"/>
    </source>
</evidence>
<gene>
    <name evidence="2" type="ORF">EVJ58_g8923</name>
</gene>
<reference evidence="2 3" key="1">
    <citation type="submission" date="2019-01" db="EMBL/GenBank/DDBJ databases">
        <title>Genome sequencing of the rare red list fungi Fomitopsis rosea.</title>
        <authorList>
            <person name="Buettner E."/>
            <person name="Kellner H."/>
        </authorList>
    </citation>
    <scope>NUCLEOTIDE SEQUENCE [LARGE SCALE GENOMIC DNA]</scope>
    <source>
        <strain evidence="2 3">DSM 105464</strain>
    </source>
</reference>
<feature type="region of interest" description="Disordered" evidence="1">
    <location>
        <begin position="675"/>
        <end position="708"/>
    </location>
</feature>
<protein>
    <submittedName>
        <fullName evidence="2">Uncharacterized protein</fullName>
    </submittedName>
</protein>
<feature type="region of interest" description="Disordered" evidence="1">
    <location>
        <begin position="1216"/>
        <end position="1240"/>
    </location>
</feature>
<feature type="compositionally biased region" description="Pro residues" evidence="1">
    <location>
        <begin position="1151"/>
        <end position="1161"/>
    </location>
</feature>
<sequence length="1379" mass="149942">MGTTDLGRTFGIVDMYKDDADLTDVYRVEKAFSKLESDAARIFHALDVAEKGGRSSVELVRSELNTLRKFLFLLHYRNGRHAQQFIDGRFDPESAAMVEQYRLAHGLANARAVWLRNIALLLEDEHWEVVTDERLLWTARMDYKLDALDKQLGIYRAPPGTEFVLTENGLGLIEGARTPTSFMVDLMSPGAPGVSFITLTQAFPISSKLVIFLRCSKMSQETAMIQAGVPAEEARRWAYDGLSNTSYFDDIPRTAPRTTYIPPLPADSYAWIKPPDQMTAEDWQKKEDFHMRGMVNGVPLGSRVRDRFVFAIDDLTENQAQRVNALLLTHCCEMISFLTPSCLVRAIDAFEKETRLTIFGKRRYASLRAKLVALEFPAEEVQSSSTSASPSVSTSPEAQSSLPRGPIHGPSGSQTASQIVPVGKSLPGLRGAFNRRAHTVPIPRIPDDSLGEPVPESSAISPVGQDSAHETFPEASSTSPLPVDDTQLVPVDIVELLSEHCLPTDPAGHVGHASASGDAPMAKSAMLVPSELLLVTEQSVKLENALPRLRGAFKSKPTVALACSDTVMVAPQGADTTEPVPTSIAPASEPLVNANPTRVAPPSEATMFPTVDISSETESVGVLYNAANSASVVSVEDCSLETETSLEMSMTIHTDSDSERKLDLPGALLRRIPDVEDREICGSGSQDGGEPESGYSRGRRGADTQLGSPSLSRRIIQVVAVAAIGLFWGHKSKGGRKKGRQGEYKQELISTYDIKSDTLHMGTTDLGKTFGISDMYKDVTDSTDAYRVEKAFSKLESDTARVFKVLDEAEKQGRSTIELVRSQLNTLRKFLFLIHYRNSVQARQFNKDHFDPMTAKMVEGYRIKHGLAGSRAVWLRNLALLLEDEHWEVASDERLLFTAQMDYKVEAQGMQLGLYRAPPGTEFVITENGLGLQEGVSSLMSIMVDMISPGAPNPSYVKFTQSFPITPKLVLITRSSHLMKEETMIRNGVPPEEARRQCYAGLLRTSFFDDLPRTPPSATYIPPLPPGTFDWTRRGPDQWTAEDLKEKEDFQFLFAIDDLTEDQAQRVNTLLLTHCKETVSFLTPACCVRAIDAFVKDRELTTEKKDRYASLKAKLLSLNLEEQPVPPSPLPASSLADAAMTERSPSQQTPTPHPSSPPPAPAMAVPVRTSLPGLKGAFNREARPAIPQAVLSEPVPPPSAVSSEEQKHLAETVTERYGAQLKPHTREPDAASNETMGGDATEAVQTSVAAPVDVAPEAVANTSVDNAPGGAIVASVEDSAPDSEESKTSTAAPTDPELRMPGALPGSTPTGEDRGAHTSTSQSDGASGYAYWAGGERRFTYGPDRRPGGSNPPELDVAQAIGQFLGVVGAAAIGGFFGY</sequence>
<feature type="region of interest" description="Disordered" evidence="1">
    <location>
        <begin position="1190"/>
        <end position="1209"/>
    </location>
</feature>
<feature type="compositionally biased region" description="Low complexity" evidence="1">
    <location>
        <begin position="1131"/>
        <end position="1150"/>
    </location>
</feature>
<dbReference type="EMBL" id="SEKV01000709">
    <property type="protein sequence ID" value="TFY54338.1"/>
    <property type="molecule type" value="Genomic_DNA"/>
</dbReference>
<feature type="compositionally biased region" description="Low complexity" evidence="1">
    <location>
        <begin position="382"/>
        <end position="396"/>
    </location>
</feature>
<organism evidence="2 3">
    <name type="scientific">Rhodofomes roseus</name>
    <dbReference type="NCBI Taxonomy" id="34475"/>
    <lineage>
        <taxon>Eukaryota</taxon>
        <taxon>Fungi</taxon>
        <taxon>Dikarya</taxon>
        <taxon>Basidiomycota</taxon>
        <taxon>Agaricomycotina</taxon>
        <taxon>Agaricomycetes</taxon>
        <taxon>Polyporales</taxon>
        <taxon>Rhodofomes</taxon>
    </lineage>
</organism>
<feature type="region of interest" description="Disordered" evidence="1">
    <location>
        <begin position="1275"/>
        <end position="1329"/>
    </location>
</feature>
<comment type="caution">
    <text evidence="2">The sequence shown here is derived from an EMBL/GenBank/DDBJ whole genome shotgun (WGS) entry which is preliminary data.</text>
</comment>
<evidence type="ECO:0000313" key="3">
    <source>
        <dbReference type="Proteomes" id="UP000298390"/>
    </source>
</evidence>
<dbReference type="Proteomes" id="UP000298390">
    <property type="component" value="Unassembled WGS sequence"/>
</dbReference>
<dbReference type="Pfam" id="PF14022">
    <property type="entry name" value="DUF4238"/>
    <property type="match status" value="2"/>
</dbReference>
<name>A0A4Y9XXD2_9APHY</name>
<proteinExistence type="predicted"/>
<dbReference type="InterPro" id="IPR025332">
    <property type="entry name" value="DUF4238"/>
</dbReference>
<accession>A0A4Y9XXD2</accession>
<feature type="region of interest" description="Disordered" evidence="1">
    <location>
        <begin position="574"/>
        <end position="600"/>
    </location>
</feature>
<evidence type="ECO:0000256" key="1">
    <source>
        <dbReference type="SAM" id="MobiDB-lite"/>
    </source>
</evidence>
<feature type="region of interest" description="Disordered" evidence="1">
    <location>
        <begin position="1122"/>
        <end position="1166"/>
    </location>
</feature>